<evidence type="ECO:0000256" key="4">
    <source>
        <dbReference type="ARBA" id="ARBA00037981"/>
    </source>
</evidence>
<dbReference type="Proteomes" id="UP000249645">
    <property type="component" value="Unassembled WGS sequence"/>
</dbReference>
<dbReference type="PANTHER" id="PTHR46305">
    <property type="match status" value="1"/>
</dbReference>
<comment type="cofactor">
    <cofactor evidence="1">
        <name>FAD</name>
        <dbReference type="ChEBI" id="CHEBI:57692"/>
    </cofactor>
</comment>
<gene>
    <name evidence="6" type="ORF">DI598_04305</name>
</gene>
<evidence type="ECO:0000256" key="3">
    <source>
        <dbReference type="ARBA" id="ARBA00022827"/>
    </source>
</evidence>
<dbReference type="SUPFAM" id="SSF52218">
    <property type="entry name" value="Flavoproteins"/>
    <property type="match status" value="1"/>
</dbReference>
<evidence type="ECO:0000313" key="7">
    <source>
        <dbReference type="Proteomes" id="UP000249645"/>
    </source>
</evidence>
<dbReference type="InterPro" id="IPR052397">
    <property type="entry name" value="NADPH-QR_MdaB"/>
</dbReference>
<comment type="caution">
    <text evidence="6">The sequence shown here is derived from an EMBL/GenBank/DDBJ whole genome shotgun (WGS) entry which is preliminary data.</text>
</comment>
<keyword evidence="2" id="KW-0285">Flavoprotein</keyword>
<evidence type="ECO:0000256" key="2">
    <source>
        <dbReference type="ARBA" id="ARBA00022630"/>
    </source>
</evidence>
<evidence type="ECO:0000256" key="1">
    <source>
        <dbReference type="ARBA" id="ARBA00001974"/>
    </source>
</evidence>
<dbReference type="InterPro" id="IPR029039">
    <property type="entry name" value="Flavoprotein-like_sf"/>
</dbReference>
<comment type="similarity">
    <text evidence="4">Belongs to the oxidoreductase MdaB family.</text>
</comment>
<dbReference type="Pfam" id="PF02525">
    <property type="entry name" value="Flavodoxin_2"/>
    <property type="match status" value="1"/>
</dbReference>
<dbReference type="EMBL" id="QFOI01000046">
    <property type="protein sequence ID" value="PZP50994.1"/>
    <property type="molecule type" value="Genomic_DNA"/>
</dbReference>
<feature type="domain" description="Flavodoxin-like fold" evidence="5">
    <location>
        <begin position="18"/>
        <end position="190"/>
    </location>
</feature>
<dbReference type="Gene3D" id="3.40.50.360">
    <property type="match status" value="1"/>
</dbReference>
<dbReference type="AlphaFoldDB" id="A0A2W5F9U6"/>
<name>A0A2W5F9U6_9SPHI</name>
<accession>A0A2W5F9U6</accession>
<dbReference type="InterPro" id="IPR003680">
    <property type="entry name" value="Flavodoxin_fold"/>
</dbReference>
<evidence type="ECO:0000313" key="6">
    <source>
        <dbReference type="EMBL" id="PZP50994.1"/>
    </source>
</evidence>
<reference evidence="6 7" key="1">
    <citation type="submission" date="2017-11" db="EMBL/GenBank/DDBJ databases">
        <title>Infants hospitalized years apart are colonized by the same room-sourced microbial strains.</title>
        <authorList>
            <person name="Brooks B."/>
            <person name="Olm M.R."/>
            <person name="Firek B.A."/>
            <person name="Baker R."/>
            <person name="Thomas B.C."/>
            <person name="Morowitz M.J."/>
            <person name="Banfield J.F."/>
        </authorList>
    </citation>
    <scope>NUCLEOTIDE SEQUENCE [LARGE SCALE GENOMIC DNA]</scope>
    <source>
        <strain evidence="6">S2_009_000_R2_76</strain>
    </source>
</reference>
<sequence length="201" mass="23673">MQKVLIIDGGKKFGHSGGKLNHTIKEWDLSFFTAENGFEVKTTTVEDGYVISDEIEKWVWADIIVYHFAIWWMYLPFPMKEYFDRVLTAGHRKGMYYSDGRKSVNPTRNYGTGGSMEGRQYMVTTTWNAPEDAFRLPDEFFKERSVDDGVLFPFHRMNAFLSLKPLESFHFHDVEKNFTDEKLAKFHKEYIIHLNKTFLNK</sequence>
<organism evidence="6 7">
    <name type="scientific">Pseudopedobacter saltans</name>
    <dbReference type="NCBI Taxonomy" id="151895"/>
    <lineage>
        <taxon>Bacteria</taxon>
        <taxon>Pseudomonadati</taxon>
        <taxon>Bacteroidota</taxon>
        <taxon>Sphingobacteriia</taxon>
        <taxon>Sphingobacteriales</taxon>
        <taxon>Sphingobacteriaceae</taxon>
        <taxon>Pseudopedobacter</taxon>
    </lineage>
</organism>
<protein>
    <submittedName>
        <fullName evidence="6">NADPH quinone reductase MdaB</fullName>
    </submittedName>
</protein>
<proteinExistence type="inferred from homology"/>
<keyword evidence="3" id="KW-0274">FAD</keyword>
<dbReference type="PANTHER" id="PTHR46305:SF3">
    <property type="entry name" value="NADPH:QUINONE OXIDOREDUCTASE MDAB"/>
    <property type="match status" value="1"/>
</dbReference>
<evidence type="ECO:0000259" key="5">
    <source>
        <dbReference type="Pfam" id="PF02525"/>
    </source>
</evidence>